<dbReference type="OrthoDB" id="10059875at2759"/>
<proteinExistence type="predicted"/>
<dbReference type="VEuPathDB" id="FungiDB:FOC4_h10017700"/>
<evidence type="ECO:0000313" key="2">
    <source>
        <dbReference type="EMBL" id="SCO92275.1"/>
    </source>
</evidence>
<evidence type="ECO:0000313" key="3">
    <source>
        <dbReference type="Proteomes" id="UP000219369"/>
    </source>
</evidence>
<gene>
    <name evidence="2" type="ORF">FRV6_16403</name>
</gene>
<dbReference type="VEuPathDB" id="FungiDB:FOIG_09560"/>
<dbReference type="Pfam" id="PF00291">
    <property type="entry name" value="PALP"/>
    <property type="match status" value="1"/>
</dbReference>
<organism evidence="2 3">
    <name type="scientific">Fusarium oxysporum</name>
    <name type="common">Fusarium vascular wilt</name>
    <dbReference type="NCBI Taxonomy" id="5507"/>
    <lineage>
        <taxon>Eukaryota</taxon>
        <taxon>Fungi</taxon>
        <taxon>Dikarya</taxon>
        <taxon>Ascomycota</taxon>
        <taxon>Pezizomycotina</taxon>
        <taxon>Sordariomycetes</taxon>
        <taxon>Hypocreomycetidae</taxon>
        <taxon>Hypocreales</taxon>
        <taxon>Nectriaceae</taxon>
        <taxon>Fusarium</taxon>
        <taxon>Fusarium oxysporum species complex</taxon>
    </lineage>
</organism>
<dbReference type="AlphaFoldDB" id="A0A2H3TXB7"/>
<sequence length="178" mass="19983">MNVTTEYSHFLNKTRLDEYKEIAAAIFVQSLSRWTDAIAEISTWPEYEPQPLHSLPHPAEQLCIGKLFFKDESKRFGASLGSLKALDAPYAVFKILAEEVFFRKLALGRRQRSFERGITRQSVTVCVATDGNQGRGLAYGAKIFGCRCVDYIHNYVSPGRPGMMKDLGAIVACVVRMN</sequence>
<reference evidence="3" key="1">
    <citation type="submission" date="2016-09" db="EMBL/GenBank/DDBJ databases">
        <authorList>
            <person name="Guldener U."/>
        </authorList>
    </citation>
    <scope>NUCLEOTIDE SEQUENCE [LARGE SCALE GENOMIC DNA]</scope>
    <source>
        <strain evidence="3">V64-1</strain>
    </source>
</reference>
<feature type="domain" description="Tryptophan synthase beta chain-like PALP" evidence="1">
    <location>
        <begin position="45"/>
        <end position="171"/>
    </location>
</feature>
<name>A0A2H3TXB7_FUSOX</name>
<dbReference type="Gene3D" id="3.40.50.1100">
    <property type="match status" value="1"/>
</dbReference>
<dbReference type="PANTHER" id="PTHR42937:SF1">
    <property type="entry name" value="DIAMINOPROPIONATE AMMONIA-LYASE"/>
    <property type="match status" value="1"/>
</dbReference>
<dbReference type="Proteomes" id="UP000219369">
    <property type="component" value="Unassembled WGS sequence"/>
</dbReference>
<evidence type="ECO:0000259" key="1">
    <source>
        <dbReference type="Pfam" id="PF00291"/>
    </source>
</evidence>
<dbReference type="InterPro" id="IPR001926">
    <property type="entry name" value="TrpB-like_PALP"/>
</dbReference>
<protein>
    <recommendedName>
        <fullName evidence="1">Tryptophan synthase beta chain-like PALP domain-containing protein</fullName>
    </recommendedName>
</protein>
<dbReference type="PANTHER" id="PTHR42937">
    <property type="match status" value="1"/>
</dbReference>
<dbReference type="InterPro" id="IPR036052">
    <property type="entry name" value="TrpB-like_PALP_sf"/>
</dbReference>
<dbReference type="EMBL" id="FMJY01000010">
    <property type="protein sequence ID" value="SCO92275.1"/>
    <property type="molecule type" value="Genomic_DNA"/>
</dbReference>
<dbReference type="SUPFAM" id="SSF53686">
    <property type="entry name" value="Tryptophan synthase beta subunit-like PLP-dependent enzymes"/>
    <property type="match status" value="1"/>
</dbReference>
<dbReference type="VEuPathDB" id="FungiDB:FOZG_17614"/>
<accession>A0A2H3TXB7</accession>